<evidence type="ECO:0000259" key="4">
    <source>
        <dbReference type="Pfam" id="PF00206"/>
    </source>
</evidence>
<accession>A0A224XB57</accession>
<name>A0A224XB57_9HEMI</name>
<dbReference type="AlphaFoldDB" id="A0A224XB57"/>
<dbReference type="PROSITE" id="PS00163">
    <property type="entry name" value="FUMARATE_LYASES"/>
    <property type="match status" value="1"/>
</dbReference>
<dbReference type="GO" id="GO:0006106">
    <property type="term" value="P:fumarate metabolic process"/>
    <property type="evidence" value="ECO:0007669"/>
    <property type="project" value="InterPro"/>
</dbReference>
<dbReference type="PANTHER" id="PTHR11444:SF1">
    <property type="entry name" value="FUMARATE HYDRATASE, MITOCHONDRIAL"/>
    <property type="match status" value="1"/>
</dbReference>
<dbReference type="InterPro" id="IPR020557">
    <property type="entry name" value="Fumarate_lyase_CS"/>
</dbReference>
<dbReference type="GO" id="GO:0006099">
    <property type="term" value="P:tricarboxylic acid cycle"/>
    <property type="evidence" value="ECO:0007669"/>
    <property type="project" value="UniProtKB-UniPathway"/>
</dbReference>
<proteinExistence type="inferred from homology"/>
<dbReference type="EMBL" id="GFTR01006780">
    <property type="protein sequence ID" value="JAW09646.1"/>
    <property type="molecule type" value="Transcribed_RNA"/>
</dbReference>
<comment type="similarity">
    <text evidence="1">Belongs to the class-II fumarase/aspartase family. Fumarase subfamily.</text>
</comment>
<dbReference type="CDD" id="cd01362">
    <property type="entry name" value="Fumarase_classII"/>
    <property type="match status" value="1"/>
</dbReference>
<dbReference type="InterPro" id="IPR018951">
    <property type="entry name" value="Fumarase_C_C"/>
</dbReference>
<sequence>MATGMISLFRTLRRGCDRFIPESSRYLSLAFSTSSINMDKEYRIESDTFGELKVPVDRYYGAQTVRSVMNFPIGGETERMPEPVVVAMGTLKKAAAEVNKEFGLDPKIADAISKAADEVISGKLYKDHFPLVIWQTGSGTQSNMNTNEVISNRAIELLGGKLGSKTPVHPNDHVNKSQSSNDTYPTAMHIAVAVEINRNLLPNLQCLHDALDKKAKEFTNIIKIGRTHTQDATPLSLGQEFSGYTQQVKNGIERVKGTLPRLYQLAIGGTAVGTGLNTRIGFAEKCAEKISKLTGLPFVSAPNKFEALAAHDALVEVSGALNTVAVSIMKIANDIRFLASGPRCGLGELTLPENEPGSSIMPGKVNPTQCEAITMVAAQVMGNHVAVSIGGSNGHFELNVFKPMMVSNVLRSIRLLGDSSRAFTLNCVNGIVANKERIDKLLHESLMLVTALNPHIGYDKAAKIAKTAHKENTTLKEAAVKLGFLKAEEFDKWVRPEEMLGPK</sequence>
<dbReference type="InterPro" id="IPR022761">
    <property type="entry name" value="Fumarate_lyase_N"/>
</dbReference>
<evidence type="ECO:0000256" key="3">
    <source>
        <dbReference type="ARBA" id="ARBA00023239"/>
    </source>
</evidence>
<dbReference type="GO" id="GO:0004333">
    <property type="term" value="F:fumarate hydratase activity"/>
    <property type="evidence" value="ECO:0007669"/>
    <property type="project" value="UniProtKB-EC"/>
</dbReference>
<evidence type="ECO:0000259" key="5">
    <source>
        <dbReference type="Pfam" id="PF10415"/>
    </source>
</evidence>
<feature type="domain" description="Fumarate lyase N-terminal" evidence="4">
    <location>
        <begin position="50"/>
        <end position="382"/>
    </location>
</feature>
<dbReference type="InterPro" id="IPR008948">
    <property type="entry name" value="L-Aspartase-like"/>
</dbReference>
<dbReference type="PRINTS" id="PR00145">
    <property type="entry name" value="ARGSUCLYASE"/>
</dbReference>
<dbReference type="UniPathway" id="UPA00223">
    <property type="reaction ID" value="UER01007"/>
</dbReference>
<dbReference type="Pfam" id="PF00206">
    <property type="entry name" value="Lyase_1"/>
    <property type="match status" value="1"/>
</dbReference>
<dbReference type="FunFam" id="1.10.275.10:FF:000001">
    <property type="entry name" value="Fumarate hydratase, mitochondrial"/>
    <property type="match status" value="1"/>
</dbReference>
<dbReference type="Gene3D" id="1.10.40.30">
    <property type="entry name" value="Fumarase/aspartase (C-terminal domain)"/>
    <property type="match status" value="1"/>
</dbReference>
<dbReference type="PANTHER" id="PTHR11444">
    <property type="entry name" value="ASPARTATEAMMONIA/ARGININOSUCCINATE/ADENYLOSUCCINATE LYASE"/>
    <property type="match status" value="1"/>
</dbReference>
<reference evidence="6" key="1">
    <citation type="journal article" date="2018" name="PLoS Negl. Trop. Dis.">
        <title>An insight into the salivary gland and fat body transcriptome of Panstrongylus lignarius (Hemiptera: Heteroptera), the main vector of Chagas disease in Peru.</title>
        <authorList>
            <person name="Nevoa J.C."/>
            <person name="Mendes M.T."/>
            <person name="da Silva M.V."/>
            <person name="Soares S.C."/>
            <person name="Oliveira C.J.F."/>
            <person name="Ribeiro J.M.C."/>
        </authorList>
    </citation>
    <scope>NUCLEOTIDE SEQUENCE</scope>
</reference>
<dbReference type="Gene3D" id="1.10.275.10">
    <property type="entry name" value="Fumarase/aspartase (N-terminal domain)"/>
    <property type="match status" value="1"/>
</dbReference>
<keyword evidence="3" id="KW-0456">Lyase</keyword>
<evidence type="ECO:0000256" key="1">
    <source>
        <dbReference type="ARBA" id="ARBA00009084"/>
    </source>
</evidence>
<dbReference type="NCBIfam" id="NF008909">
    <property type="entry name" value="PRK12273.1"/>
    <property type="match status" value="1"/>
</dbReference>
<dbReference type="FunFam" id="1.20.200.10:FF:000001">
    <property type="entry name" value="Fumarate hydratase, mitochondrial"/>
    <property type="match status" value="1"/>
</dbReference>
<dbReference type="Gene3D" id="1.20.200.10">
    <property type="entry name" value="Fumarase/aspartase (Central domain)"/>
    <property type="match status" value="1"/>
</dbReference>
<dbReference type="GO" id="GO:0005739">
    <property type="term" value="C:mitochondrion"/>
    <property type="evidence" value="ECO:0007669"/>
    <property type="project" value="TreeGrafter"/>
</dbReference>
<dbReference type="InterPro" id="IPR024083">
    <property type="entry name" value="Fumarase/histidase_N"/>
</dbReference>
<protein>
    <recommendedName>
        <fullName evidence="2">fumarate hydratase</fullName>
        <ecNumber evidence="2">4.2.1.2</ecNumber>
    </recommendedName>
</protein>
<dbReference type="FunFam" id="1.10.40.30:FF:000002">
    <property type="entry name" value="Fumarate hydratase class II"/>
    <property type="match status" value="1"/>
</dbReference>
<dbReference type="InterPro" id="IPR000362">
    <property type="entry name" value="Fumarate_lyase_fam"/>
</dbReference>
<dbReference type="HAMAP" id="MF_00743">
    <property type="entry name" value="FumaraseC"/>
    <property type="match status" value="1"/>
</dbReference>
<dbReference type="InterPro" id="IPR005677">
    <property type="entry name" value="Fum_hydII"/>
</dbReference>
<dbReference type="SUPFAM" id="SSF48557">
    <property type="entry name" value="L-aspartase-like"/>
    <property type="match status" value="1"/>
</dbReference>
<dbReference type="EC" id="4.2.1.2" evidence="2"/>
<dbReference type="PRINTS" id="PR00149">
    <property type="entry name" value="FUMRATELYASE"/>
</dbReference>
<dbReference type="NCBIfam" id="TIGR00979">
    <property type="entry name" value="fumC_II"/>
    <property type="match status" value="1"/>
</dbReference>
<dbReference type="GO" id="GO:0006108">
    <property type="term" value="P:malate metabolic process"/>
    <property type="evidence" value="ECO:0007669"/>
    <property type="project" value="TreeGrafter"/>
</dbReference>
<evidence type="ECO:0000313" key="6">
    <source>
        <dbReference type="EMBL" id="JAW09646.1"/>
    </source>
</evidence>
<evidence type="ECO:0000256" key="2">
    <source>
        <dbReference type="ARBA" id="ARBA00012921"/>
    </source>
</evidence>
<dbReference type="Pfam" id="PF10415">
    <property type="entry name" value="FumaraseC_C"/>
    <property type="match status" value="1"/>
</dbReference>
<feature type="domain" description="Fumarase C C-terminal" evidence="5">
    <location>
        <begin position="448"/>
        <end position="500"/>
    </location>
</feature>
<organism evidence="6">
    <name type="scientific">Panstrongylus lignarius</name>
    <dbReference type="NCBI Taxonomy" id="156445"/>
    <lineage>
        <taxon>Eukaryota</taxon>
        <taxon>Metazoa</taxon>
        <taxon>Ecdysozoa</taxon>
        <taxon>Arthropoda</taxon>
        <taxon>Hexapoda</taxon>
        <taxon>Insecta</taxon>
        <taxon>Pterygota</taxon>
        <taxon>Neoptera</taxon>
        <taxon>Paraneoptera</taxon>
        <taxon>Hemiptera</taxon>
        <taxon>Heteroptera</taxon>
        <taxon>Panheteroptera</taxon>
        <taxon>Cimicomorpha</taxon>
        <taxon>Reduviidae</taxon>
        <taxon>Triatominae</taxon>
        <taxon>Panstrongylus</taxon>
    </lineage>
</organism>